<dbReference type="InterPro" id="IPR052902">
    <property type="entry name" value="ABC-2_transporter"/>
</dbReference>
<dbReference type="EMBL" id="JACHWS010000002">
    <property type="protein sequence ID" value="MBB3038020.1"/>
    <property type="molecule type" value="Genomic_DNA"/>
</dbReference>
<gene>
    <name evidence="7" type="ORF">FHU29_002469</name>
</gene>
<evidence type="ECO:0000256" key="2">
    <source>
        <dbReference type="ARBA" id="ARBA00022692"/>
    </source>
</evidence>
<evidence type="ECO:0000259" key="6">
    <source>
        <dbReference type="Pfam" id="PF12698"/>
    </source>
</evidence>
<keyword evidence="8" id="KW-1185">Reference proteome</keyword>
<evidence type="ECO:0000256" key="4">
    <source>
        <dbReference type="ARBA" id="ARBA00023136"/>
    </source>
</evidence>
<keyword evidence="4 5" id="KW-0472">Membrane</keyword>
<evidence type="ECO:0000256" key="1">
    <source>
        <dbReference type="ARBA" id="ARBA00004141"/>
    </source>
</evidence>
<dbReference type="InterPro" id="IPR013525">
    <property type="entry name" value="ABC2_TM"/>
</dbReference>
<evidence type="ECO:0000313" key="8">
    <source>
        <dbReference type="Proteomes" id="UP000567922"/>
    </source>
</evidence>
<dbReference type="GO" id="GO:0140359">
    <property type="term" value="F:ABC-type transporter activity"/>
    <property type="evidence" value="ECO:0007669"/>
    <property type="project" value="InterPro"/>
</dbReference>
<feature type="transmembrane region" description="Helical" evidence="5">
    <location>
        <begin position="236"/>
        <end position="254"/>
    </location>
</feature>
<dbReference type="Proteomes" id="UP000567922">
    <property type="component" value="Unassembled WGS sequence"/>
</dbReference>
<feature type="transmembrane region" description="Helical" evidence="5">
    <location>
        <begin position="174"/>
        <end position="191"/>
    </location>
</feature>
<feature type="domain" description="ABC-2 type transporter transmembrane" evidence="6">
    <location>
        <begin position="52"/>
        <end position="251"/>
    </location>
</feature>
<organism evidence="7 8">
    <name type="scientific">Hoyosella altamirensis</name>
    <dbReference type="NCBI Taxonomy" id="616997"/>
    <lineage>
        <taxon>Bacteria</taxon>
        <taxon>Bacillati</taxon>
        <taxon>Actinomycetota</taxon>
        <taxon>Actinomycetes</taxon>
        <taxon>Mycobacteriales</taxon>
        <taxon>Hoyosellaceae</taxon>
        <taxon>Hoyosella</taxon>
    </lineage>
</organism>
<feature type="transmembrane region" description="Helical" evidence="5">
    <location>
        <begin position="34"/>
        <end position="52"/>
    </location>
</feature>
<dbReference type="PANTHER" id="PTHR43027:SF2">
    <property type="entry name" value="TRANSPORT PERMEASE PROTEIN"/>
    <property type="match status" value="1"/>
</dbReference>
<dbReference type="Pfam" id="PF12698">
    <property type="entry name" value="ABC2_membrane_3"/>
    <property type="match status" value="1"/>
</dbReference>
<feature type="transmembrane region" description="Helical" evidence="5">
    <location>
        <begin position="108"/>
        <end position="137"/>
    </location>
</feature>
<accession>A0A839RNE8</accession>
<dbReference type="GO" id="GO:0016020">
    <property type="term" value="C:membrane"/>
    <property type="evidence" value="ECO:0007669"/>
    <property type="project" value="UniProtKB-SubCell"/>
</dbReference>
<comment type="caution">
    <text evidence="7">The sequence shown here is derived from an EMBL/GenBank/DDBJ whole genome shotgun (WGS) entry which is preliminary data.</text>
</comment>
<sequence>MTTTAPPAPVLVHPITRTLRMMRFELTMIVRQRVTLLTMVFAPAFVMIFPILAQPETSEQWAQIAAPMCILALLFSVYVTSASVVTARRETQLFKRLRTSELAPAQMLSAIAGPLILIGTVQGLIVLGGCLALGAPFPQQPGYVVLALLGTAVLAVAAGVATGSVAPNIERVQWTVMPLIILGAVGANLVLQPLDEMQGRLVSAIPFASLTSLLARGMGASEDVIAQGALTALPPLVSALLITALWTWIAVSVARKRWRWEPRS</sequence>
<dbReference type="PANTHER" id="PTHR43027">
    <property type="entry name" value="DOXORUBICIN RESISTANCE ABC TRANSPORTER PERMEASE PROTEIN DRRC-RELATED"/>
    <property type="match status" value="1"/>
</dbReference>
<name>A0A839RNE8_9ACTN</name>
<keyword evidence="3 5" id="KW-1133">Transmembrane helix</keyword>
<dbReference type="RefSeq" id="WP_064439909.1">
    <property type="nucleotide sequence ID" value="NZ_BDDI01000006.1"/>
</dbReference>
<evidence type="ECO:0000256" key="3">
    <source>
        <dbReference type="ARBA" id="ARBA00022989"/>
    </source>
</evidence>
<feature type="transmembrane region" description="Helical" evidence="5">
    <location>
        <begin position="143"/>
        <end position="162"/>
    </location>
</feature>
<evidence type="ECO:0000256" key="5">
    <source>
        <dbReference type="SAM" id="Phobius"/>
    </source>
</evidence>
<comment type="subcellular location">
    <subcellularLocation>
        <location evidence="1">Membrane</location>
        <topology evidence="1">Multi-pass membrane protein</topology>
    </subcellularLocation>
</comment>
<reference evidence="7 8" key="1">
    <citation type="submission" date="2020-08" db="EMBL/GenBank/DDBJ databases">
        <title>Sequencing the genomes of 1000 actinobacteria strains.</title>
        <authorList>
            <person name="Klenk H.-P."/>
        </authorList>
    </citation>
    <scope>NUCLEOTIDE SEQUENCE [LARGE SCALE GENOMIC DNA]</scope>
    <source>
        <strain evidence="7 8">DSM 45258</strain>
    </source>
</reference>
<feature type="transmembrane region" description="Helical" evidence="5">
    <location>
        <begin position="64"/>
        <end position="87"/>
    </location>
</feature>
<keyword evidence="2 5" id="KW-0812">Transmembrane</keyword>
<proteinExistence type="predicted"/>
<protein>
    <submittedName>
        <fullName evidence="7">ABC-2 type transport system permease protein</fullName>
    </submittedName>
</protein>
<dbReference type="OrthoDB" id="3214063at2"/>
<dbReference type="AlphaFoldDB" id="A0A839RNE8"/>
<evidence type="ECO:0000313" key="7">
    <source>
        <dbReference type="EMBL" id="MBB3038020.1"/>
    </source>
</evidence>